<dbReference type="OMA" id="CTITRPV"/>
<dbReference type="KEGG" id="ure:UREG_00879"/>
<feature type="compositionally biased region" description="Low complexity" evidence="1">
    <location>
        <begin position="103"/>
        <end position="116"/>
    </location>
</feature>
<dbReference type="EMBL" id="CH476615">
    <property type="protein sequence ID" value="EEP76032.1"/>
    <property type="molecule type" value="Genomic_DNA"/>
</dbReference>
<sequence>MRFSVAASLALAAGASATIINPTGASVITEVVTQYTTYCPGPTTITHGTNTYTVTEATTLTITDCPCTVTRPIITSTVSECNDCPAPSGTGVIPPPVEPPVYPNGTAPAPPAGTGNVPSSTVPSPPDFTGAASRMVAGAGAALAGVLGVAFLL</sequence>
<reference evidence="4" key="1">
    <citation type="journal article" date="2009" name="Genome Res.">
        <title>Comparative genomic analyses of the human fungal pathogens Coccidioides and their relatives.</title>
        <authorList>
            <person name="Sharpton T.J."/>
            <person name="Stajich J.E."/>
            <person name="Rounsley S.D."/>
            <person name="Gardner M.J."/>
            <person name="Wortman J.R."/>
            <person name="Jordar V.S."/>
            <person name="Maiti R."/>
            <person name="Kodira C.D."/>
            <person name="Neafsey D.E."/>
            <person name="Zeng Q."/>
            <person name="Hung C.-Y."/>
            <person name="McMahan C."/>
            <person name="Muszewska A."/>
            <person name="Grynberg M."/>
            <person name="Mandel M.A."/>
            <person name="Kellner E.M."/>
            <person name="Barker B.M."/>
            <person name="Galgiani J.N."/>
            <person name="Orbach M.J."/>
            <person name="Kirkland T.N."/>
            <person name="Cole G.T."/>
            <person name="Henn M.R."/>
            <person name="Birren B.W."/>
            <person name="Taylor J.W."/>
        </authorList>
    </citation>
    <scope>NUCLEOTIDE SEQUENCE [LARGE SCALE GENOMIC DNA]</scope>
    <source>
        <strain evidence="4">UAMH 1704</strain>
    </source>
</reference>
<evidence type="ECO:0008006" key="5">
    <source>
        <dbReference type="Google" id="ProtNLM"/>
    </source>
</evidence>
<keyword evidence="4" id="KW-1185">Reference proteome</keyword>
<dbReference type="GO" id="GO:0031505">
    <property type="term" value="P:fungal-type cell wall organization"/>
    <property type="evidence" value="ECO:0007669"/>
    <property type="project" value="InterPro"/>
</dbReference>
<dbReference type="OrthoDB" id="4174328at2759"/>
<dbReference type="RefSeq" id="XP_002541365.1">
    <property type="nucleotide sequence ID" value="XM_002541319.1"/>
</dbReference>
<keyword evidence="2" id="KW-0732">Signal</keyword>
<gene>
    <name evidence="3" type="ORF">UREG_00879</name>
</gene>
<dbReference type="HOGENOM" id="CLU_092869_1_0_1"/>
<dbReference type="eggNOG" id="ENOG502S7XK">
    <property type="taxonomic scope" value="Eukaryota"/>
</dbReference>
<evidence type="ECO:0000256" key="2">
    <source>
        <dbReference type="SAM" id="SignalP"/>
    </source>
</evidence>
<feature type="signal peptide" evidence="2">
    <location>
        <begin position="1"/>
        <end position="17"/>
    </location>
</feature>
<dbReference type="STRING" id="336963.C4JEX9"/>
<proteinExistence type="predicted"/>
<dbReference type="GO" id="GO:0005199">
    <property type="term" value="F:structural constituent of cell wall"/>
    <property type="evidence" value="ECO:0007669"/>
    <property type="project" value="InterPro"/>
</dbReference>
<feature type="region of interest" description="Disordered" evidence="1">
    <location>
        <begin position="99"/>
        <end position="124"/>
    </location>
</feature>
<dbReference type="PANTHER" id="PTHR35523">
    <property type="entry name" value="CELL WALL PROTEIN SED1"/>
    <property type="match status" value="1"/>
</dbReference>
<dbReference type="PANTHER" id="PTHR35523:SF1">
    <property type="entry name" value="CELL WALL PROTEIN SED1"/>
    <property type="match status" value="1"/>
</dbReference>
<dbReference type="InParanoid" id="C4JEX9"/>
<dbReference type="GO" id="GO:0009277">
    <property type="term" value="C:fungal-type cell wall"/>
    <property type="evidence" value="ECO:0007669"/>
    <property type="project" value="TreeGrafter"/>
</dbReference>
<dbReference type="AlphaFoldDB" id="C4JEX9"/>
<dbReference type="InterPro" id="IPR038843">
    <property type="entry name" value="Sed1/Spi1"/>
</dbReference>
<dbReference type="GeneID" id="8437678"/>
<dbReference type="Proteomes" id="UP000002058">
    <property type="component" value="Unassembled WGS sequence"/>
</dbReference>
<evidence type="ECO:0000313" key="3">
    <source>
        <dbReference type="EMBL" id="EEP76032.1"/>
    </source>
</evidence>
<protein>
    <recommendedName>
        <fullName evidence="5">Clock-controlled protein 6</fullName>
    </recommendedName>
</protein>
<evidence type="ECO:0000256" key="1">
    <source>
        <dbReference type="SAM" id="MobiDB-lite"/>
    </source>
</evidence>
<name>C4JEX9_UNCRE</name>
<evidence type="ECO:0000313" key="4">
    <source>
        <dbReference type="Proteomes" id="UP000002058"/>
    </source>
</evidence>
<organism evidence="3 4">
    <name type="scientific">Uncinocarpus reesii (strain UAMH 1704)</name>
    <dbReference type="NCBI Taxonomy" id="336963"/>
    <lineage>
        <taxon>Eukaryota</taxon>
        <taxon>Fungi</taxon>
        <taxon>Dikarya</taxon>
        <taxon>Ascomycota</taxon>
        <taxon>Pezizomycotina</taxon>
        <taxon>Eurotiomycetes</taxon>
        <taxon>Eurotiomycetidae</taxon>
        <taxon>Onygenales</taxon>
        <taxon>Onygenaceae</taxon>
        <taxon>Uncinocarpus</taxon>
    </lineage>
</organism>
<dbReference type="VEuPathDB" id="FungiDB:UREG_00879"/>
<accession>C4JEX9</accession>
<feature type="chain" id="PRO_5002939233" description="Clock-controlled protein 6" evidence="2">
    <location>
        <begin position="18"/>
        <end position="153"/>
    </location>
</feature>